<protein>
    <submittedName>
        <fullName evidence="3">NUDIX domain-containing protein</fullName>
    </submittedName>
</protein>
<reference evidence="4" key="3">
    <citation type="journal article" date="2022" name="Int. J. Syst. Evol. Microbiol.">
        <title>Caproicibacterium lactatifermentans sp. nov., isolated from pit clay used for the production of Chinese strong aroma-type liquor.</title>
        <authorList>
            <person name="Wang H."/>
            <person name="Gu Y."/>
            <person name="Zhao D."/>
            <person name="Qiao Z."/>
            <person name="Zheng J."/>
            <person name="Gao J."/>
            <person name="Ren C."/>
            <person name="Xu Y."/>
        </authorList>
    </citation>
    <scope>NUCLEOTIDE SEQUENCE</scope>
    <source>
        <strain evidence="4">JNU-WLY1368</strain>
    </source>
</reference>
<dbReference type="CDD" id="cd04692">
    <property type="entry name" value="NUDIX_Hydrolase"/>
    <property type="match status" value="1"/>
</dbReference>
<evidence type="ECO:0000313" key="6">
    <source>
        <dbReference type="Proteomes" id="UP000509623"/>
    </source>
</evidence>
<dbReference type="PROSITE" id="PS00893">
    <property type="entry name" value="NUDIX_BOX"/>
    <property type="match status" value="1"/>
</dbReference>
<dbReference type="PROSITE" id="PS51462">
    <property type="entry name" value="NUDIX"/>
    <property type="match status" value="1"/>
</dbReference>
<dbReference type="SUPFAM" id="SSF55811">
    <property type="entry name" value="Nudix"/>
    <property type="match status" value="1"/>
</dbReference>
<evidence type="ECO:0000313" key="4">
    <source>
        <dbReference type="EMBL" id="QKO29673.1"/>
    </source>
</evidence>
<keyword evidence="1" id="KW-0378">Hydrolase</keyword>
<evidence type="ECO:0000259" key="2">
    <source>
        <dbReference type="PROSITE" id="PS51462"/>
    </source>
</evidence>
<evidence type="ECO:0000256" key="1">
    <source>
        <dbReference type="ARBA" id="ARBA00022801"/>
    </source>
</evidence>
<dbReference type="Proteomes" id="UP000501316">
    <property type="component" value="Chromosome"/>
</dbReference>
<dbReference type="EMBL" id="CP046161">
    <property type="protein sequence ID" value="QKO29673.1"/>
    <property type="molecule type" value="Genomic_DNA"/>
</dbReference>
<sequence>MLYIQEPVFFAVSREMIDESENNYRIKECNMPENLTVYNSFFTPLGSKDRAFVHKNGLWHAVAHCWVVSQLTAASGEKETWVWLQQRAHNKDNAPDYYDISVGGHIRAGESPLQAVLRETEEELGLLLHLEDVELLGVTKENCVSSASPFPDREFGYVFLHRDAHPLFRPGEEVQDIVRVRAEDLCRKDLQDIKTVPAVSLSRGSLSLRADQFCIHPNEFVHLVFPKLEV</sequence>
<reference evidence="4" key="2">
    <citation type="journal article" date="2021" name="Appl. Environ. Microbiol.">
        <title>Adaptability of a Caproate-Producing Bacterium Contributes to Its Dominance in an Anaerobic Fermentation System.</title>
        <authorList>
            <person name="Wang H."/>
            <person name="Gu Y."/>
            <person name="Zhou W."/>
            <person name="Zhao D."/>
            <person name="Qiao Z."/>
            <person name="Zheng J."/>
            <person name="Gao J."/>
            <person name="Chen X."/>
            <person name="Ren C."/>
            <person name="Xu Y."/>
        </authorList>
    </citation>
    <scope>NUCLEOTIDE SEQUENCE</scope>
    <source>
        <strain evidence="4">JNU-WLY1368</strain>
    </source>
</reference>
<reference evidence="5 6" key="1">
    <citation type="submission" date="2019-11" db="EMBL/GenBank/DDBJ databases">
        <authorList>
            <person name="Ren C."/>
            <person name="Wang H."/>
            <person name="Xu Y."/>
        </authorList>
    </citation>
    <scope>NUCLEOTIDE SEQUENCE [LARGE SCALE GENOMIC DNA]</scope>
    <source>
        <strain evidence="6">JNU-WLY1368</strain>
        <strain evidence="3 5">LBM 19010</strain>
    </source>
</reference>
<organism evidence="3 5">
    <name type="scientific">Caproicibacterium lactatifermentans</name>
    <dbReference type="NCBI Taxonomy" id="2666138"/>
    <lineage>
        <taxon>Bacteria</taxon>
        <taxon>Bacillati</taxon>
        <taxon>Bacillota</taxon>
        <taxon>Clostridia</taxon>
        <taxon>Eubacteriales</taxon>
        <taxon>Oscillospiraceae</taxon>
        <taxon>Caproicibacterium</taxon>
    </lineage>
</organism>
<evidence type="ECO:0000313" key="3">
    <source>
        <dbReference type="EMBL" id="QKN23654.1"/>
    </source>
</evidence>
<evidence type="ECO:0000313" key="5">
    <source>
        <dbReference type="Proteomes" id="UP000501316"/>
    </source>
</evidence>
<dbReference type="PANTHER" id="PTHR10885:SF0">
    <property type="entry name" value="ISOPENTENYL-DIPHOSPHATE DELTA-ISOMERASE"/>
    <property type="match status" value="1"/>
</dbReference>
<feature type="domain" description="Nudix hydrolase" evidence="2">
    <location>
        <begin position="58"/>
        <end position="203"/>
    </location>
</feature>
<dbReference type="InterPro" id="IPR015797">
    <property type="entry name" value="NUDIX_hydrolase-like_dom_sf"/>
</dbReference>
<dbReference type="InterPro" id="IPR020084">
    <property type="entry name" value="NUDIX_hydrolase_CS"/>
</dbReference>
<proteinExistence type="predicted"/>
<dbReference type="Gene3D" id="3.90.79.10">
    <property type="entry name" value="Nucleoside Triphosphate Pyrophosphohydrolase"/>
    <property type="match status" value="1"/>
</dbReference>
<dbReference type="Proteomes" id="UP000509623">
    <property type="component" value="Chromosome"/>
</dbReference>
<keyword evidence="6" id="KW-1185">Reference proteome</keyword>
<name>A0A859DQ01_9FIRM</name>
<accession>A0A859DQ01</accession>
<dbReference type="GO" id="GO:0016787">
    <property type="term" value="F:hydrolase activity"/>
    <property type="evidence" value="ECO:0007669"/>
    <property type="project" value="UniProtKB-KW"/>
</dbReference>
<dbReference type="PANTHER" id="PTHR10885">
    <property type="entry name" value="ISOPENTENYL-DIPHOSPHATE DELTA-ISOMERASE"/>
    <property type="match status" value="1"/>
</dbReference>
<dbReference type="InterPro" id="IPR000086">
    <property type="entry name" value="NUDIX_hydrolase_dom"/>
</dbReference>
<dbReference type="KEGG" id="clf:GJQ69_03675"/>
<dbReference type="AlphaFoldDB" id="A0A859DQ01"/>
<gene>
    <name evidence="3" type="ORF">GJQ69_03675</name>
    <name evidence="4" type="ORF">GKP14_00700</name>
</gene>
<dbReference type="RefSeq" id="WP_086036002.1">
    <property type="nucleotide sequence ID" value="NZ_CP046161.1"/>
</dbReference>
<dbReference type="EMBL" id="CP046051">
    <property type="protein sequence ID" value="QKN23654.1"/>
    <property type="molecule type" value="Genomic_DNA"/>
</dbReference>
<dbReference type="Pfam" id="PF00293">
    <property type="entry name" value="NUDIX"/>
    <property type="match status" value="1"/>
</dbReference>